<proteinExistence type="predicted"/>
<comment type="caution">
    <text evidence="2">The sequence shown here is derived from an EMBL/GenBank/DDBJ whole genome shotgun (WGS) entry which is preliminary data.</text>
</comment>
<organism evidence="2 3">
    <name type="scientific">Funneliformis caledonium</name>
    <dbReference type="NCBI Taxonomy" id="1117310"/>
    <lineage>
        <taxon>Eukaryota</taxon>
        <taxon>Fungi</taxon>
        <taxon>Fungi incertae sedis</taxon>
        <taxon>Mucoromycota</taxon>
        <taxon>Glomeromycotina</taxon>
        <taxon>Glomeromycetes</taxon>
        <taxon>Glomerales</taxon>
        <taxon>Glomeraceae</taxon>
        <taxon>Funneliformis</taxon>
    </lineage>
</organism>
<feature type="non-terminal residue" evidence="2">
    <location>
        <position position="77"/>
    </location>
</feature>
<keyword evidence="3" id="KW-1185">Reference proteome</keyword>
<feature type="compositionally biased region" description="Polar residues" evidence="1">
    <location>
        <begin position="25"/>
        <end position="38"/>
    </location>
</feature>
<dbReference type="AlphaFoldDB" id="A0A9N8VQ93"/>
<sequence>MEKGKNKIDINSYTINEDSDDVENTRNQVASTPHNNENHSSSFYSFSKLKSITKLSDTYKIPYKIGYTIVATSWNYF</sequence>
<protein>
    <submittedName>
        <fullName evidence="2">553_t:CDS:1</fullName>
    </submittedName>
</protein>
<name>A0A9N8VQ93_9GLOM</name>
<dbReference type="EMBL" id="CAJVPQ010000250">
    <property type="protein sequence ID" value="CAG8462719.1"/>
    <property type="molecule type" value="Genomic_DNA"/>
</dbReference>
<evidence type="ECO:0000313" key="3">
    <source>
        <dbReference type="Proteomes" id="UP000789570"/>
    </source>
</evidence>
<reference evidence="2" key="1">
    <citation type="submission" date="2021-06" db="EMBL/GenBank/DDBJ databases">
        <authorList>
            <person name="Kallberg Y."/>
            <person name="Tangrot J."/>
            <person name="Rosling A."/>
        </authorList>
    </citation>
    <scope>NUCLEOTIDE SEQUENCE</scope>
    <source>
        <strain evidence="2">UK204</strain>
    </source>
</reference>
<gene>
    <name evidence="2" type="ORF">FCALED_LOCUS1824</name>
</gene>
<evidence type="ECO:0000313" key="2">
    <source>
        <dbReference type="EMBL" id="CAG8462719.1"/>
    </source>
</evidence>
<dbReference type="Proteomes" id="UP000789570">
    <property type="component" value="Unassembled WGS sequence"/>
</dbReference>
<feature type="region of interest" description="Disordered" evidence="1">
    <location>
        <begin position="1"/>
        <end position="38"/>
    </location>
</feature>
<accession>A0A9N8VQ93</accession>
<evidence type="ECO:0000256" key="1">
    <source>
        <dbReference type="SAM" id="MobiDB-lite"/>
    </source>
</evidence>